<dbReference type="PANTHER" id="PTHR30298:SF0">
    <property type="entry name" value="PROTEIN YBFL-RELATED"/>
    <property type="match status" value="1"/>
</dbReference>
<comment type="caution">
    <text evidence="2">The sequence shown here is derived from an EMBL/GenBank/DDBJ whole genome shotgun (WGS) entry which is preliminary data.</text>
</comment>
<dbReference type="Proteomes" id="UP000034980">
    <property type="component" value="Unassembled WGS sequence"/>
</dbReference>
<gene>
    <name evidence="2" type="ORF">T235_11280</name>
</gene>
<dbReference type="InterPro" id="IPR047647">
    <property type="entry name" value="ISAs1_transpos"/>
</dbReference>
<dbReference type="NCBIfam" id="NF033564">
    <property type="entry name" value="transpos_ISAs1"/>
    <property type="match status" value="1"/>
</dbReference>
<protein>
    <recommendedName>
        <fullName evidence="1">Transposase IS4-like domain-containing protein</fullName>
    </recommendedName>
</protein>
<feature type="non-terminal residue" evidence="2">
    <location>
        <position position="1"/>
    </location>
</feature>
<sequence>LSPDTESHIVSAYDPHLQLVLSMDAVPVKRNELDATRWLLDELDVTDALITIDAIGCQHDVAEQVLEAGGDYVLQVKGNQPTLLQELEDSFPNISKGYTVNKEEGLEHGRIEHRQMKSVVLSPEMLDDSYAFKDWAGIKSIHRITRKRYDKRRGKETTEMSYYISSIEDSKRIFRAIRDHWKIENQ</sequence>
<dbReference type="AlphaFoldDB" id="W2CYB3"/>
<feature type="domain" description="Transposase IS4-like" evidence="1">
    <location>
        <begin position="8"/>
        <end position="185"/>
    </location>
</feature>
<dbReference type="PANTHER" id="PTHR30298">
    <property type="entry name" value="H REPEAT-ASSOCIATED PREDICTED TRANSPOSASE"/>
    <property type="match status" value="1"/>
</dbReference>
<dbReference type="InterPro" id="IPR051698">
    <property type="entry name" value="Transposase_11-like"/>
</dbReference>
<reference evidence="2 3" key="1">
    <citation type="submission" date="2013-11" db="EMBL/GenBank/DDBJ databases">
        <title>Single cell genomics of uncultured Tannerella BU063 (oral taxon 286).</title>
        <authorList>
            <person name="Beall C.J."/>
            <person name="Campbell A.G."/>
            <person name="Griffen A.L."/>
            <person name="Podar M."/>
            <person name="Leys E.J."/>
        </authorList>
    </citation>
    <scope>NUCLEOTIDE SEQUENCE [LARGE SCALE GENOMIC DNA]</scope>
    <source>
        <strain evidence="2">Cell 8/11</strain>
    </source>
</reference>
<proteinExistence type="predicted"/>
<feature type="non-terminal residue" evidence="2">
    <location>
        <position position="186"/>
    </location>
</feature>
<dbReference type="GO" id="GO:0004803">
    <property type="term" value="F:transposase activity"/>
    <property type="evidence" value="ECO:0007669"/>
    <property type="project" value="InterPro"/>
</dbReference>
<name>W2CYB3_9BACT</name>
<dbReference type="EMBL" id="AYYF01001345">
    <property type="protein sequence ID" value="ETK12184.1"/>
    <property type="molecule type" value="Genomic_DNA"/>
</dbReference>
<accession>W2CYB3</accession>
<dbReference type="InterPro" id="IPR002559">
    <property type="entry name" value="Transposase_11"/>
</dbReference>
<dbReference type="GO" id="GO:0006313">
    <property type="term" value="P:DNA transposition"/>
    <property type="evidence" value="ECO:0007669"/>
    <property type="project" value="InterPro"/>
</dbReference>
<evidence type="ECO:0000259" key="1">
    <source>
        <dbReference type="Pfam" id="PF01609"/>
    </source>
</evidence>
<evidence type="ECO:0000313" key="2">
    <source>
        <dbReference type="EMBL" id="ETK12184.1"/>
    </source>
</evidence>
<evidence type="ECO:0000313" key="3">
    <source>
        <dbReference type="Proteomes" id="UP000034980"/>
    </source>
</evidence>
<dbReference type="Pfam" id="PF01609">
    <property type="entry name" value="DDE_Tnp_1"/>
    <property type="match status" value="1"/>
</dbReference>
<organism evidence="2 3">
    <name type="scientific">Tannerella sp. oral taxon BU063 isolate Cell 8/11</name>
    <dbReference type="NCBI Taxonomy" id="1411915"/>
    <lineage>
        <taxon>Bacteria</taxon>
        <taxon>Pseudomonadati</taxon>
        <taxon>Bacteroidota</taxon>
        <taxon>Bacteroidia</taxon>
        <taxon>Bacteroidales</taxon>
        <taxon>Tannerellaceae</taxon>
        <taxon>Tannerella</taxon>
    </lineage>
</organism>
<dbReference type="GO" id="GO:0003677">
    <property type="term" value="F:DNA binding"/>
    <property type="evidence" value="ECO:0007669"/>
    <property type="project" value="InterPro"/>
</dbReference>